<sequence>MTGPDTETEMVAFLPFGLRARGFAEQRAAQALGSGARCPHPGPVFLSAIDPDRGAFCPLCAHAPMADLLLSPWCAIPQCTALAAPALYVLGPDVRYGLLAKFCEDCRTADTPHPATAPEGAPDG</sequence>
<name>A0ABV4J7N6_9ACTN</name>
<proteinExistence type="predicted"/>
<accession>A0ABV4J7N6</accession>
<evidence type="ECO:0000313" key="2">
    <source>
        <dbReference type="Proteomes" id="UP001567537"/>
    </source>
</evidence>
<protein>
    <submittedName>
        <fullName evidence="1">Uncharacterized protein</fullName>
    </submittedName>
</protein>
<dbReference type="Proteomes" id="UP001567537">
    <property type="component" value="Unassembled WGS sequence"/>
</dbReference>
<reference evidence="1 2" key="1">
    <citation type="journal article" date="2021" name="Res Sq">
        <title>Streptomyces Pimoensis sp. nov., Isolated From the Taklimakan Desert in Xinjiang, China.</title>
        <authorList>
            <person name="Zhang P."/>
            <person name="Luo X."/>
            <person name="Luo X."/>
            <person name="Liu Z."/>
            <person name="Xia Z."/>
            <person name="Wan C."/>
            <person name="zhang L."/>
        </authorList>
    </citation>
    <scope>NUCLEOTIDE SEQUENCE [LARGE SCALE GENOMIC DNA]</scope>
    <source>
        <strain evidence="1 2">TRM75549</strain>
    </source>
</reference>
<evidence type="ECO:0000313" key="1">
    <source>
        <dbReference type="EMBL" id="MEZ3182960.1"/>
    </source>
</evidence>
<organism evidence="1 2">
    <name type="scientific">Streptomyces pimonensis</name>
    <dbReference type="NCBI Taxonomy" id="2860288"/>
    <lineage>
        <taxon>Bacteria</taxon>
        <taxon>Bacillati</taxon>
        <taxon>Actinomycetota</taxon>
        <taxon>Actinomycetes</taxon>
        <taxon>Kitasatosporales</taxon>
        <taxon>Streptomycetaceae</taxon>
        <taxon>Streptomyces</taxon>
    </lineage>
</organism>
<dbReference type="RefSeq" id="WP_371244182.1">
    <property type="nucleotide sequence ID" value="NZ_JAHWZY010000059.1"/>
</dbReference>
<keyword evidence="2" id="KW-1185">Reference proteome</keyword>
<dbReference type="EMBL" id="JAHWZY010000059">
    <property type="protein sequence ID" value="MEZ3182960.1"/>
    <property type="molecule type" value="Genomic_DNA"/>
</dbReference>
<gene>
    <name evidence="1" type="ORF">KYY02_31170</name>
</gene>
<comment type="caution">
    <text evidence="1">The sequence shown here is derived from an EMBL/GenBank/DDBJ whole genome shotgun (WGS) entry which is preliminary data.</text>
</comment>